<dbReference type="PANTHER" id="PTHR46622:SF1">
    <property type="entry name" value="DNA-DEPENDENT METALLOPROTEASE WSS1"/>
    <property type="match status" value="1"/>
</dbReference>
<evidence type="ECO:0000256" key="2">
    <source>
        <dbReference type="ARBA" id="ARBA00022771"/>
    </source>
</evidence>
<feature type="compositionally biased region" description="Basic and acidic residues" evidence="5">
    <location>
        <begin position="209"/>
        <end position="226"/>
    </location>
</feature>
<evidence type="ECO:0000259" key="7">
    <source>
        <dbReference type="PROSITE" id="PS51397"/>
    </source>
</evidence>
<evidence type="ECO:0000313" key="8">
    <source>
        <dbReference type="EMBL" id="OCH95681.1"/>
    </source>
</evidence>
<keyword evidence="2 4" id="KW-0863">Zinc-finger</keyword>
<evidence type="ECO:0000313" key="9">
    <source>
        <dbReference type="Proteomes" id="UP000250043"/>
    </source>
</evidence>
<dbReference type="GO" id="GO:0008237">
    <property type="term" value="F:metallopeptidase activity"/>
    <property type="evidence" value="ECO:0007669"/>
    <property type="project" value="TreeGrafter"/>
</dbReference>
<sequence length="384" mass="42117">MTDLFVKSFTHLKDRHNADKALPLLQRVASLVKPIMRKRGWVLPILAEFFPESPNLLGLNINSGQKILLRLRPAHAPDTFYDEEDIVRTMLHELTHNVHGPHDEKFYKYLSGLEEEYDALKRSGYSGEGFHSKGQRLGTNVSHNLSPYFARLKAIEAAERRRRMKYVMQGGGRLGGSPVRTTKSPRELAAEAAERRTRDEKACASGAVAEREAEKATQESVEDKIIDLTQDTDSEPKLITESAGSTSIGPSAHDPPPNTPPMGPSTTPKTQPARSSALRTVSARNTPSAVKRARAAARTPPSTPATPEHRHSSPAIPPVTAEGWTCPRCTLINDALNLQCAACLLTRPEPAGPPDGWSCAICGEKGMPKEFWSCRFCGSVKSRS</sequence>
<accession>A0A8E2DU19</accession>
<dbReference type="PANTHER" id="PTHR46622">
    <property type="entry name" value="DNA-DEPENDENT METALLOPROTEASE WSS1"/>
    <property type="match status" value="1"/>
</dbReference>
<keyword evidence="9" id="KW-1185">Reference proteome</keyword>
<evidence type="ECO:0000259" key="6">
    <source>
        <dbReference type="PROSITE" id="PS50199"/>
    </source>
</evidence>
<name>A0A8E2DU19_9APHY</name>
<dbReference type="PROSITE" id="PS50199">
    <property type="entry name" value="ZF_RANBP2_2"/>
    <property type="match status" value="1"/>
</dbReference>
<evidence type="ECO:0000256" key="4">
    <source>
        <dbReference type="PROSITE-ProRule" id="PRU00322"/>
    </source>
</evidence>
<protein>
    <submittedName>
        <fullName evidence="8">WLM-domain-containing protein</fullName>
    </submittedName>
</protein>
<dbReference type="Pfam" id="PF08325">
    <property type="entry name" value="WLM"/>
    <property type="match status" value="1"/>
</dbReference>
<dbReference type="PROSITE" id="PS01358">
    <property type="entry name" value="ZF_RANBP2_1"/>
    <property type="match status" value="1"/>
</dbReference>
<dbReference type="OrthoDB" id="261960at2759"/>
<feature type="domain" description="WLM" evidence="7">
    <location>
        <begin position="1"/>
        <end position="198"/>
    </location>
</feature>
<feature type="compositionally biased region" description="Basic and acidic residues" evidence="5">
    <location>
        <begin position="184"/>
        <end position="202"/>
    </location>
</feature>
<gene>
    <name evidence="8" type="ORF">OBBRIDRAFT_883643</name>
</gene>
<dbReference type="GO" id="GO:0005634">
    <property type="term" value="C:nucleus"/>
    <property type="evidence" value="ECO:0007669"/>
    <property type="project" value="TreeGrafter"/>
</dbReference>
<evidence type="ECO:0000256" key="5">
    <source>
        <dbReference type="SAM" id="MobiDB-lite"/>
    </source>
</evidence>
<dbReference type="EMBL" id="KV722334">
    <property type="protein sequence ID" value="OCH95681.1"/>
    <property type="molecule type" value="Genomic_DNA"/>
</dbReference>
<feature type="domain" description="RanBP2-type" evidence="6">
    <location>
        <begin position="320"/>
        <end position="349"/>
    </location>
</feature>
<feature type="compositionally biased region" description="Polar residues" evidence="5">
    <location>
        <begin position="269"/>
        <end position="285"/>
    </location>
</feature>
<reference evidence="8 9" key="1">
    <citation type="submission" date="2016-07" db="EMBL/GenBank/DDBJ databases">
        <title>Draft genome of the white-rot fungus Obba rivulosa 3A-2.</title>
        <authorList>
            <consortium name="DOE Joint Genome Institute"/>
            <person name="Miettinen O."/>
            <person name="Riley R."/>
            <person name="Acob R."/>
            <person name="Barry K."/>
            <person name="Cullen D."/>
            <person name="De Vries R."/>
            <person name="Hainaut M."/>
            <person name="Hatakka A."/>
            <person name="Henrissat B."/>
            <person name="Hilden K."/>
            <person name="Kuo R."/>
            <person name="Labutti K."/>
            <person name="Lipzen A."/>
            <person name="Makela M.R."/>
            <person name="Sandor L."/>
            <person name="Spatafora J.W."/>
            <person name="Grigoriev I.V."/>
            <person name="Hibbett D.S."/>
        </authorList>
    </citation>
    <scope>NUCLEOTIDE SEQUENCE [LARGE SCALE GENOMIC DNA]</scope>
    <source>
        <strain evidence="8 9">3A-2</strain>
    </source>
</reference>
<dbReference type="GO" id="GO:0008270">
    <property type="term" value="F:zinc ion binding"/>
    <property type="evidence" value="ECO:0007669"/>
    <property type="project" value="UniProtKB-KW"/>
</dbReference>
<dbReference type="Gene3D" id="2.30.30.380">
    <property type="entry name" value="Zn-finger domain of Sec23/24"/>
    <property type="match status" value="1"/>
</dbReference>
<feature type="region of interest" description="Disordered" evidence="5">
    <location>
        <begin position="169"/>
        <end position="316"/>
    </location>
</feature>
<dbReference type="AlphaFoldDB" id="A0A8E2DU19"/>
<feature type="compositionally biased region" description="Low complexity" evidence="5">
    <location>
        <begin position="286"/>
        <end position="300"/>
    </location>
</feature>
<keyword evidence="1" id="KW-0479">Metal-binding</keyword>
<dbReference type="InterPro" id="IPR001876">
    <property type="entry name" value="Znf_RanBP2"/>
</dbReference>
<evidence type="ECO:0000256" key="3">
    <source>
        <dbReference type="ARBA" id="ARBA00022833"/>
    </source>
</evidence>
<organism evidence="8 9">
    <name type="scientific">Obba rivulosa</name>
    <dbReference type="NCBI Taxonomy" id="1052685"/>
    <lineage>
        <taxon>Eukaryota</taxon>
        <taxon>Fungi</taxon>
        <taxon>Dikarya</taxon>
        <taxon>Basidiomycota</taxon>
        <taxon>Agaricomycotina</taxon>
        <taxon>Agaricomycetes</taxon>
        <taxon>Polyporales</taxon>
        <taxon>Gelatoporiaceae</taxon>
        <taxon>Obba</taxon>
    </lineage>
</organism>
<proteinExistence type="predicted"/>
<dbReference type="GO" id="GO:0006281">
    <property type="term" value="P:DNA repair"/>
    <property type="evidence" value="ECO:0007669"/>
    <property type="project" value="TreeGrafter"/>
</dbReference>
<keyword evidence="3" id="KW-0862">Zinc</keyword>
<dbReference type="PROSITE" id="PS51397">
    <property type="entry name" value="WLM"/>
    <property type="match status" value="1"/>
</dbReference>
<dbReference type="InterPro" id="IPR013536">
    <property type="entry name" value="WLM_dom"/>
</dbReference>
<evidence type="ECO:0000256" key="1">
    <source>
        <dbReference type="ARBA" id="ARBA00022723"/>
    </source>
</evidence>
<feature type="compositionally biased region" description="Pro residues" evidence="5">
    <location>
        <begin position="253"/>
        <end position="263"/>
    </location>
</feature>
<dbReference type="Proteomes" id="UP000250043">
    <property type="component" value="Unassembled WGS sequence"/>
</dbReference>
<dbReference type="InterPro" id="IPR053000">
    <property type="entry name" value="WSS1-like_metalloprotease"/>
</dbReference>